<organism evidence="1 2">
    <name type="scientific">Trichomonas vaginalis (strain ATCC PRA-98 / G3)</name>
    <dbReference type="NCBI Taxonomy" id="412133"/>
    <lineage>
        <taxon>Eukaryota</taxon>
        <taxon>Metamonada</taxon>
        <taxon>Parabasalia</taxon>
        <taxon>Trichomonadida</taxon>
        <taxon>Trichomonadidae</taxon>
        <taxon>Trichomonas</taxon>
    </lineage>
</organism>
<dbReference type="PANTHER" id="PTHR34035:SF1">
    <property type="entry name" value="TESTIS-EXPRESSED PROTEIN 47"/>
    <property type="match status" value="1"/>
</dbReference>
<dbReference type="KEGG" id="tva:4772292"/>
<dbReference type="InterPro" id="IPR055308">
    <property type="entry name" value="TEX47-like"/>
</dbReference>
<dbReference type="RefSeq" id="XP_001326527.1">
    <property type="nucleotide sequence ID" value="XM_001326492.1"/>
</dbReference>
<evidence type="ECO:0000313" key="2">
    <source>
        <dbReference type="Proteomes" id="UP000001542"/>
    </source>
</evidence>
<evidence type="ECO:0008006" key="3">
    <source>
        <dbReference type="Google" id="ProtNLM"/>
    </source>
</evidence>
<dbReference type="Pfam" id="PF24787">
    <property type="entry name" value="TEX47"/>
    <property type="match status" value="1"/>
</dbReference>
<dbReference type="OrthoDB" id="548795at2759"/>
<dbReference type="AlphaFoldDB" id="A2DZ28"/>
<dbReference type="SMR" id="A2DZ28"/>
<keyword evidence="2" id="KW-1185">Reference proteome</keyword>
<dbReference type="VEuPathDB" id="TrichDB:TVAG_026250"/>
<dbReference type="PANTHER" id="PTHR34035">
    <property type="entry name" value="TESTIS-EXPRESSED PROTEIN 47"/>
    <property type="match status" value="1"/>
</dbReference>
<name>A2DZ28_TRIV3</name>
<dbReference type="STRING" id="5722.A2DZ28"/>
<protein>
    <recommendedName>
        <fullName evidence="3">BLUF domain-containing protein</fullName>
    </recommendedName>
</protein>
<dbReference type="VEuPathDB" id="TrichDB:TVAGG3_0504680"/>
<accession>A2DZ28</accession>
<gene>
    <name evidence="1" type="ORF">TVAG_026250</name>
</gene>
<reference evidence="1" key="2">
    <citation type="journal article" date="2007" name="Science">
        <title>Draft genome sequence of the sexually transmitted pathogen Trichomonas vaginalis.</title>
        <authorList>
            <person name="Carlton J.M."/>
            <person name="Hirt R.P."/>
            <person name="Silva J.C."/>
            <person name="Delcher A.L."/>
            <person name="Schatz M."/>
            <person name="Zhao Q."/>
            <person name="Wortman J.R."/>
            <person name="Bidwell S.L."/>
            <person name="Alsmark U.C.M."/>
            <person name="Besteiro S."/>
            <person name="Sicheritz-Ponten T."/>
            <person name="Noel C.J."/>
            <person name="Dacks J.B."/>
            <person name="Foster P.G."/>
            <person name="Simillion C."/>
            <person name="Van de Peer Y."/>
            <person name="Miranda-Saavedra D."/>
            <person name="Barton G.J."/>
            <person name="Westrop G.D."/>
            <person name="Mueller S."/>
            <person name="Dessi D."/>
            <person name="Fiori P.L."/>
            <person name="Ren Q."/>
            <person name="Paulsen I."/>
            <person name="Zhang H."/>
            <person name="Bastida-Corcuera F.D."/>
            <person name="Simoes-Barbosa A."/>
            <person name="Brown M.T."/>
            <person name="Hayes R.D."/>
            <person name="Mukherjee M."/>
            <person name="Okumura C.Y."/>
            <person name="Schneider R."/>
            <person name="Smith A.J."/>
            <person name="Vanacova S."/>
            <person name="Villalvazo M."/>
            <person name="Haas B.J."/>
            <person name="Pertea M."/>
            <person name="Feldblyum T.V."/>
            <person name="Utterback T.R."/>
            <person name="Shu C.L."/>
            <person name="Osoegawa K."/>
            <person name="de Jong P.J."/>
            <person name="Hrdy I."/>
            <person name="Horvathova L."/>
            <person name="Zubacova Z."/>
            <person name="Dolezal P."/>
            <person name="Malik S.B."/>
            <person name="Logsdon J.M. Jr."/>
            <person name="Henze K."/>
            <person name="Gupta A."/>
            <person name="Wang C.C."/>
            <person name="Dunne R.L."/>
            <person name="Upcroft J.A."/>
            <person name="Upcroft P."/>
            <person name="White O."/>
            <person name="Salzberg S.L."/>
            <person name="Tang P."/>
            <person name="Chiu C.-H."/>
            <person name="Lee Y.-S."/>
            <person name="Embley T.M."/>
            <person name="Coombs G.H."/>
            <person name="Mottram J.C."/>
            <person name="Tachezy J."/>
            <person name="Fraser-Liggett C.M."/>
            <person name="Johnson P.J."/>
        </authorList>
    </citation>
    <scope>NUCLEOTIDE SEQUENCE [LARGE SCALE GENOMIC DNA]</scope>
    <source>
        <strain evidence="1">G3</strain>
    </source>
</reference>
<proteinExistence type="predicted"/>
<dbReference type="InParanoid" id="A2DZ28"/>
<sequence>MSHPEETESLLDVTLKKYPKESMKKVFNLRLFIVTKTSPEPKKENICNYLNKWCGQSEVDPILGMSYLYPGCTIHLLQSSTEKMFTFLRALKTDKDVHELWPIKILLSTDNVPPDTFKFYHIVQIETLKQDSFTANAPIEISIAEVYNAFLSLTESLSSMGDQKRKDALENLLREYNIFLPADFRVLGFAENKEVCLLDEYLEIFDSPVTWSPALETSWPPPKRHDLKDIEFISEVDSDEQKAGQ</sequence>
<dbReference type="EMBL" id="DS113272">
    <property type="protein sequence ID" value="EAY14304.1"/>
    <property type="molecule type" value="Genomic_DNA"/>
</dbReference>
<reference evidence="1" key="1">
    <citation type="submission" date="2006-10" db="EMBL/GenBank/DDBJ databases">
        <authorList>
            <person name="Amadeo P."/>
            <person name="Zhao Q."/>
            <person name="Wortman J."/>
            <person name="Fraser-Liggett C."/>
            <person name="Carlton J."/>
        </authorList>
    </citation>
    <scope>NUCLEOTIDE SEQUENCE</scope>
    <source>
        <strain evidence="1">G3</strain>
    </source>
</reference>
<dbReference type="Proteomes" id="UP000001542">
    <property type="component" value="Unassembled WGS sequence"/>
</dbReference>
<evidence type="ECO:0000313" key="1">
    <source>
        <dbReference type="EMBL" id="EAY14304.1"/>
    </source>
</evidence>